<sequence length="371" mass="43373">MKFNGLRLRDIRESFNMSRIDLANILDISEQDIWKIETGISTPSFQILSKLNREFGVTLSFFTSNLSIPKVSDSKYIAYRSDLKRSIRNTDRETTYVSLIDNYIDEMLKNVSIPEETVSRLSEQIIKKKDNGYDFDDISIYIRKFFNLGDRNNRLMAMIEKSGVFIIERNIDINNKVDAYSTWTDNSRPYIVLGTNKSASRRQFDLAHEFGHILLHHNLEFDYYNSSSVIHLENEANSFASSLLLEKNSFIDKFKSNITDPTEPNQYLYLKKYYNVSIAALEMRAFNLKLMTPKQAGYFWGKMNKRGYKKYEPLDDALPMYIPGKLYAILNSFNKKELHDFYDNTGTTRKFIDKLIIRKIDHSNNKNIGLL</sequence>
<evidence type="ECO:0000313" key="3">
    <source>
        <dbReference type="EMBL" id="USS93632.1"/>
    </source>
</evidence>
<name>A0ABY5C5G8_9LACO</name>
<evidence type="ECO:0000256" key="1">
    <source>
        <dbReference type="ARBA" id="ARBA00007227"/>
    </source>
</evidence>
<dbReference type="SMART" id="SM00530">
    <property type="entry name" value="HTH_XRE"/>
    <property type="match status" value="1"/>
</dbReference>
<dbReference type="EMBL" id="CP097478">
    <property type="protein sequence ID" value="USS93632.1"/>
    <property type="molecule type" value="Genomic_DNA"/>
</dbReference>
<dbReference type="SUPFAM" id="SSF47413">
    <property type="entry name" value="lambda repressor-like DNA-binding domains"/>
    <property type="match status" value="1"/>
</dbReference>
<dbReference type="InterPro" id="IPR010982">
    <property type="entry name" value="Lambda_DNA-bd_dom_sf"/>
</dbReference>
<comment type="similarity">
    <text evidence="1">Belongs to the short-chain fatty acyl-CoA assimilation regulator (ScfR) family.</text>
</comment>
<keyword evidence="4" id="KW-1185">Reference proteome</keyword>
<dbReference type="SUPFAM" id="SSF55486">
    <property type="entry name" value="Metalloproteases ('zincins'), catalytic domain"/>
    <property type="match status" value="1"/>
</dbReference>
<proteinExistence type="inferred from homology"/>
<dbReference type="Gene3D" id="1.10.260.40">
    <property type="entry name" value="lambda repressor-like DNA-binding domains"/>
    <property type="match status" value="1"/>
</dbReference>
<dbReference type="PANTHER" id="PTHR43236">
    <property type="entry name" value="ANTITOXIN HIGA1"/>
    <property type="match status" value="1"/>
</dbReference>
<feature type="domain" description="HTH cro/C1-type" evidence="2">
    <location>
        <begin position="8"/>
        <end position="62"/>
    </location>
</feature>
<dbReference type="Pfam" id="PF06114">
    <property type="entry name" value="Peptidase_M78"/>
    <property type="match status" value="1"/>
</dbReference>
<evidence type="ECO:0000259" key="2">
    <source>
        <dbReference type="PROSITE" id="PS50943"/>
    </source>
</evidence>
<dbReference type="CDD" id="cd00093">
    <property type="entry name" value="HTH_XRE"/>
    <property type="match status" value="1"/>
</dbReference>
<dbReference type="InterPro" id="IPR052345">
    <property type="entry name" value="Rad_response_metalloprotease"/>
</dbReference>
<dbReference type="InterPro" id="IPR010359">
    <property type="entry name" value="IrrE_HExxH"/>
</dbReference>
<dbReference type="Gene3D" id="1.10.10.2910">
    <property type="match status" value="1"/>
</dbReference>
<organism evidence="3 4">
    <name type="scientific">Fructilactobacillus ixorae</name>
    <dbReference type="NCBI Taxonomy" id="1750535"/>
    <lineage>
        <taxon>Bacteria</taxon>
        <taxon>Bacillati</taxon>
        <taxon>Bacillota</taxon>
        <taxon>Bacilli</taxon>
        <taxon>Lactobacillales</taxon>
        <taxon>Lactobacillaceae</taxon>
        <taxon>Fructilactobacillus</taxon>
    </lineage>
</organism>
<reference evidence="3" key="1">
    <citation type="submission" date="2022-05" db="EMBL/GenBank/DDBJ databases">
        <authorList>
            <person name="Oliphant S.A."/>
            <person name="Watson-Haigh N.S."/>
            <person name="Sumby K.M."/>
            <person name="Gardner J.M."/>
            <person name="Jiranek V."/>
        </authorList>
    </citation>
    <scope>NUCLEOTIDE SEQUENCE</scope>
    <source>
        <strain evidence="3">Ru20-1</strain>
    </source>
</reference>
<accession>A0ABY5C5G8</accession>
<dbReference type="PANTHER" id="PTHR43236:SF1">
    <property type="entry name" value="BLL7220 PROTEIN"/>
    <property type="match status" value="1"/>
</dbReference>
<gene>
    <name evidence="3" type="ORF">M8332_01915</name>
</gene>
<dbReference type="Proteomes" id="UP001057532">
    <property type="component" value="Chromosome"/>
</dbReference>
<dbReference type="Pfam" id="PF01381">
    <property type="entry name" value="HTH_3"/>
    <property type="match status" value="1"/>
</dbReference>
<dbReference type="InterPro" id="IPR001387">
    <property type="entry name" value="Cro/C1-type_HTH"/>
</dbReference>
<evidence type="ECO:0000313" key="4">
    <source>
        <dbReference type="Proteomes" id="UP001057532"/>
    </source>
</evidence>
<dbReference type="RefSeq" id="WP_252780498.1">
    <property type="nucleotide sequence ID" value="NZ_CP097478.1"/>
</dbReference>
<protein>
    <submittedName>
        <fullName evidence="3">XRE family transcriptional regulator</fullName>
    </submittedName>
</protein>
<dbReference type="PROSITE" id="PS50943">
    <property type="entry name" value="HTH_CROC1"/>
    <property type="match status" value="1"/>
</dbReference>